<evidence type="ECO:0000256" key="1">
    <source>
        <dbReference type="SAM" id="MobiDB-lite"/>
    </source>
</evidence>
<keyword evidence="4" id="KW-1185">Reference proteome</keyword>
<organism evidence="3 4">
    <name type="scientific">Pyronema omphalodes (strain CBS 100304)</name>
    <name type="common">Pyronema confluens</name>
    <dbReference type="NCBI Taxonomy" id="1076935"/>
    <lineage>
        <taxon>Eukaryota</taxon>
        <taxon>Fungi</taxon>
        <taxon>Dikarya</taxon>
        <taxon>Ascomycota</taxon>
        <taxon>Pezizomycotina</taxon>
        <taxon>Pezizomycetes</taxon>
        <taxon>Pezizales</taxon>
        <taxon>Pyronemataceae</taxon>
        <taxon>Pyronema</taxon>
    </lineage>
</organism>
<evidence type="ECO:0000256" key="2">
    <source>
        <dbReference type="SAM" id="Phobius"/>
    </source>
</evidence>
<dbReference type="Proteomes" id="UP000018144">
    <property type="component" value="Unassembled WGS sequence"/>
</dbReference>
<reference evidence="3 4" key="1">
    <citation type="journal article" date="2013" name="PLoS Genet.">
        <title>The genome and development-dependent transcriptomes of Pyronema confluens: a window into fungal evolution.</title>
        <authorList>
            <person name="Traeger S."/>
            <person name="Altegoer F."/>
            <person name="Freitag M."/>
            <person name="Gabaldon T."/>
            <person name="Kempken F."/>
            <person name="Kumar A."/>
            <person name="Marcet-Houben M."/>
            <person name="Poggeler S."/>
            <person name="Stajich J.E."/>
            <person name="Nowrousian M."/>
        </authorList>
    </citation>
    <scope>NUCLEOTIDE SEQUENCE [LARGE SCALE GENOMIC DNA]</scope>
    <source>
        <strain evidence="4">CBS 100304</strain>
        <tissue evidence="3">Vegetative mycelium</tissue>
    </source>
</reference>
<sequence length="548" mass="60236">MPAIHDIRLADTVTGDSLKDTPVEKNEHNLSELEFTSGTTPDIHNSKSADPADDGKNIMSSEKSGHEVQLGKQQEATSTPVNMHPIYDLRSSYVVSGNYQGNDVSENGKHKAVGSIFPFYDPKSREQVLGYCMYDPSSELEKTSLADNSQHDDSTGEGEHKVLERRGWKSFFRSINPLNCFGIDAWDKTGRTISAMPEAWPNEPPYPPHPPHYHSSVQVLDNRYIWDPPHEPQLPVMEPRPAFWEPLDVGLRTPPNEWDRPIPPAGPYAYLYPGDVPIQMGPGWYPALYSGWDTSSDSGSASDSDSGSVSTSNTAPFRPNTIDVYDTTPPPRSQRVQYPGIMDYEEWLTSTVPFPMVPSWVGENWYNTHSIPELPNIPPPDVTLFPSSSAGGNADGRFDSGFFEVPTPRDVSLPQVDVSPLRLSNGGRPYDPGNFEIPEVIVTPPTPPPCTDACRPFRIHPSLWDDSDYDPPIITKRDSELDAPMIINRDSAPSDTGGIQVMILPGKDAEISNFTLTSPSASGVSPAQASSGLLMFGAVVACLLFGRR</sequence>
<keyword evidence="2" id="KW-0812">Transmembrane</keyword>
<evidence type="ECO:0000313" key="4">
    <source>
        <dbReference type="Proteomes" id="UP000018144"/>
    </source>
</evidence>
<dbReference type="AlphaFoldDB" id="U4L440"/>
<keyword evidence="2" id="KW-1133">Transmembrane helix</keyword>
<name>U4L440_PYROM</name>
<accession>U4L440</accession>
<feature type="compositionally biased region" description="Basic and acidic residues" evidence="1">
    <location>
        <begin position="17"/>
        <end position="31"/>
    </location>
</feature>
<feature type="compositionally biased region" description="Low complexity" evidence="1">
    <location>
        <begin position="295"/>
        <end position="314"/>
    </location>
</feature>
<feature type="region of interest" description="Disordered" evidence="1">
    <location>
        <begin position="295"/>
        <end position="336"/>
    </location>
</feature>
<feature type="compositionally biased region" description="Polar residues" evidence="1">
    <location>
        <begin position="34"/>
        <end position="48"/>
    </location>
</feature>
<proteinExistence type="predicted"/>
<gene>
    <name evidence="3" type="ORF">PCON_11153</name>
</gene>
<dbReference type="OrthoDB" id="10507978at2759"/>
<feature type="transmembrane region" description="Helical" evidence="2">
    <location>
        <begin position="527"/>
        <end position="546"/>
    </location>
</feature>
<protein>
    <submittedName>
        <fullName evidence="3">Uncharacterized protein</fullName>
    </submittedName>
</protein>
<keyword evidence="2" id="KW-0472">Membrane</keyword>
<dbReference type="EMBL" id="HF935627">
    <property type="protein sequence ID" value="CCX11559.1"/>
    <property type="molecule type" value="Genomic_DNA"/>
</dbReference>
<feature type="region of interest" description="Disordered" evidence="1">
    <location>
        <begin position="16"/>
        <end position="76"/>
    </location>
</feature>
<evidence type="ECO:0000313" key="3">
    <source>
        <dbReference type="EMBL" id="CCX11559.1"/>
    </source>
</evidence>